<dbReference type="Proteomes" id="UP000780690">
    <property type="component" value="Unassembled WGS sequence"/>
</dbReference>
<evidence type="ECO:0000256" key="1">
    <source>
        <dbReference type="SAM" id="SignalP"/>
    </source>
</evidence>
<keyword evidence="1" id="KW-0732">Signal</keyword>
<organism evidence="2 3">
    <name type="scientific">Candidatus Pantoea formicae</name>
    <dbReference type="NCBI Taxonomy" id="2608355"/>
    <lineage>
        <taxon>Bacteria</taxon>
        <taxon>Pseudomonadati</taxon>
        <taxon>Pseudomonadota</taxon>
        <taxon>Gammaproteobacteria</taxon>
        <taxon>Enterobacterales</taxon>
        <taxon>Erwiniaceae</taxon>
        <taxon>Pantoea</taxon>
    </lineage>
</organism>
<feature type="chain" id="PRO_5045342380" evidence="1">
    <location>
        <begin position="27"/>
        <end position="109"/>
    </location>
</feature>
<proteinExistence type="predicted"/>
<protein>
    <submittedName>
        <fullName evidence="2">Type 1 fimbrial protein</fullName>
    </submittedName>
</protein>
<name>A0ABX0QV88_9GAMM</name>
<accession>A0ABX0QV88</accession>
<dbReference type="PROSITE" id="PS51257">
    <property type="entry name" value="PROKAR_LIPOPROTEIN"/>
    <property type="match status" value="1"/>
</dbReference>
<dbReference type="RefSeq" id="WP_167138616.1">
    <property type="nucleotide sequence ID" value="NZ_VWXD01000003.1"/>
</dbReference>
<keyword evidence="3" id="KW-1185">Reference proteome</keyword>
<dbReference type="EMBL" id="VWXD01000003">
    <property type="protein sequence ID" value="NIF00785.1"/>
    <property type="molecule type" value="Genomic_DNA"/>
</dbReference>
<gene>
    <name evidence="2" type="ORF">F3J38_12050</name>
</gene>
<evidence type="ECO:0000313" key="2">
    <source>
        <dbReference type="EMBL" id="NIF00785.1"/>
    </source>
</evidence>
<feature type="signal peptide" evidence="1">
    <location>
        <begin position="1"/>
        <end position="26"/>
    </location>
</feature>
<sequence>MMKNIGTLSKVAVFALLVGACGTASASEQFGVVGKGRVHFSGEIYQPACRINVNHAAITSNCFEQGEYHQQSLSTSDVQTIAFNNRRSEAQLEWLSDAKREGILTVNYR</sequence>
<evidence type="ECO:0000313" key="3">
    <source>
        <dbReference type="Proteomes" id="UP000780690"/>
    </source>
</evidence>
<reference evidence="2 3" key="1">
    <citation type="journal article" date="2019" name="bioRxiv">
        <title>Bacteria contribute to plant secondary compound degradation in a generalist herbivore system.</title>
        <authorList>
            <person name="Francoeur C.B."/>
            <person name="Khadempour L."/>
            <person name="Moreira-Soto R.D."/>
            <person name="Gotting K."/>
            <person name="Book A.J."/>
            <person name="Pinto-Tomas A.A."/>
            <person name="Keefover-Ring K."/>
            <person name="Currie C.R."/>
        </authorList>
    </citation>
    <scope>NUCLEOTIDE SEQUENCE [LARGE SCALE GENOMIC DNA]</scope>
    <source>
        <strain evidence="2 3">Acro-805</strain>
    </source>
</reference>
<comment type="caution">
    <text evidence="2">The sequence shown here is derived from an EMBL/GenBank/DDBJ whole genome shotgun (WGS) entry which is preliminary data.</text>
</comment>